<name>A0ABU8LZI5_9PSEU</name>
<evidence type="ECO:0000313" key="2">
    <source>
        <dbReference type="EMBL" id="MEJ2860540.1"/>
    </source>
</evidence>
<evidence type="ECO:0000313" key="3">
    <source>
        <dbReference type="Proteomes" id="UP001369736"/>
    </source>
</evidence>
<feature type="region of interest" description="Disordered" evidence="1">
    <location>
        <begin position="1"/>
        <end position="20"/>
    </location>
</feature>
<evidence type="ECO:0008006" key="4">
    <source>
        <dbReference type="Google" id="ProtNLM"/>
    </source>
</evidence>
<keyword evidence="3" id="KW-1185">Reference proteome</keyword>
<dbReference type="Proteomes" id="UP001369736">
    <property type="component" value="Unassembled WGS sequence"/>
</dbReference>
<protein>
    <recommendedName>
        <fullName evidence="4">PE family protein</fullName>
    </recommendedName>
</protein>
<sequence>MARDQQTDDDTTAADAPVDDVETLAGSPFASAEDAAAALQDDPAEFYETLAMHASNRALALQPTDPRAASFDMGHARAMAELSTRRELQQVTLVLADVARSLKDIHDTLRRQP</sequence>
<dbReference type="RefSeq" id="WP_337700175.1">
    <property type="nucleotide sequence ID" value="NZ_JBBEGM010000001.1"/>
</dbReference>
<reference evidence="2 3" key="1">
    <citation type="submission" date="2024-03" db="EMBL/GenBank/DDBJ databases">
        <title>Actinomycetospora sp. OC33-EN07, a novel actinomycete isolated from wild orchid (Aerides multiflora).</title>
        <authorList>
            <person name="Suriyachadkun C."/>
        </authorList>
    </citation>
    <scope>NUCLEOTIDE SEQUENCE [LARGE SCALE GENOMIC DNA]</scope>
    <source>
        <strain evidence="2 3">OC33-EN07</strain>
    </source>
</reference>
<feature type="compositionally biased region" description="Acidic residues" evidence="1">
    <location>
        <begin position="7"/>
        <end position="20"/>
    </location>
</feature>
<evidence type="ECO:0000256" key="1">
    <source>
        <dbReference type="SAM" id="MobiDB-lite"/>
    </source>
</evidence>
<comment type="caution">
    <text evidence="2">The sequence shown here is derived from an EMBL/GenBank/DDBJ whole genome shotgun (WGS) entry which is preliminary data.</text>
</comment>
<accession>A0ABU8LZI5</accession>
<organism evidence="2 3">
    <name type="scientific">Actinomycetospora flava</name>
    <dbReference type="NCBI Taxonomy" id="3129232"/>
    <lineage>
        <taxon>Bacteria</taxon>
        <taxon>Bacillati</taxon>
        <taxon>Actinomycetota</taxon>
        <taxon>Actinomycetes</taxon>
        <taxon>Pseudonocardiales</taxon>
        <taxon>Pseudonocardiaceae</taxon>
        <taxon>Actinomycetospora</taxon>
    </lineage>
</organism>
<dbReference type="EMBL" id="JBBEGM010000001">
    <property type="protein sequence ID" value="MEJ2860540.1"/>
    <property type="molecule type" value="Genomic_DNA"/>
</dbReference>
<gene>
    <name evidence="2" type="ORF">WCD58_05205</name>
</gene>
<proteinExistence type="predicted"/>